<dbReference type="CDD" id="cd00082">
    <property type="entry name" value="HisKA"/>
    <property type="match status" value="1"/>
</dbReference>
<dbReference type="SMART" id="SM00448">
    <property type="entry name" value="REC"/>
    <property type="match status" value="1"/>
</dbReference>
<evidence type="ECO:0000256" key="3">
    <source>
        <dbReference type="ARBA" id="ARBA00022553"/>
    </source>
</evidence>
<evidence type="ECO:0000256" key="6">
    <source>
        <dbReference type="ARBA" id="ARBA00023012"/>
    </source>
</evidence>
<evidence type="ECO:0000256" key="1">
    <source>
        <dbReference type="ARBA" id="ARBA00000085"/>
    </source>
</evidence>
<dbReference type="SUPFAM" id="SSF47384">
    <property type="entry name" value="Homodimeric domain of signal transducing histidine kinase"/>
    <property type="match status" value="1"/>
</dbReference>
<keyword evidence="12" id="KW-1185">Reference proteome</keyword>
<dbReference type="InterPro" id="IPR001789">
    <property type="entry name" value="Sig_transdc_resp-reg_receiver"/>
</dbReference>
<evidence type="ECO:0000313" key="11">
    <source>
        <dbReference type="EMBL" id="WWM71593.1"/>
    </source>
</evidence>
<dbReference type="InterPro" id="IPR003594">
    <property type="entry name" value="HATPase_dom"/>
</dbReference>
<protein>
    <recommendedName>
        <fullName evidence="2">histidine kinase</fullName>
        <ecNumber evidence="2">2.7.13.3</ecNumber>
    </recommendedName>
</protein>
<keyword evidence="5 11" id="KW-0418">Kinase</keyword>
<evidence type="ECO:0000256" key="5">
    <source>
        <dbReference type="ARBA" id="ARBA00022777"/>
    </source>
</evidence>
<keyword evidence="3 7" id="KW-0597">Phosphoprotein</keyword>
<dbReference type="Gene3D" id="3.30.450.20">
    <property type="entry name" value="PAS domain"/>
    <property type="match status" value="1"/>
</dbReference>
<dbReference type="InterPro" id="IPR005467">
    <property type="entry name" value="His_kinase_dom"/>
</dbReference>
<dbReference type="RefSeq" id="WP_338505061.1">
    <property type="nucleotide sequence ID" value="NZ_CP145607.1"/>
</dbReference>
<evidence type="ECO:0000256" key="8">
    <source>
        <dbReference type="SAM" id="Coils"/>
    </source>
</evidence>
<dbReference type="Gene3D" id="3.30.565.10">
    <property type="entry name" value="Histidine kinase-like ATPase, C-terminal domain"/>
    <property type="match status" value="1"/>
</dbReference>
<dbReference type="PANTHER" id="PTHR43711:SF1">
    <property type="entry name" value="HISTIDINE KINASE 1"/>
    <property type="match status" value="1"/>
</dbReference>
<evidence type="ECO:0000259" key="9">
    <source>
        <dbReference type="PROSITE" id="PS50109"/>
    </source>
</evidence>
<dbReference type="PROSITE" id="PS50110">
    <property type="entry name" value="RESPONSE_REGULATORY"/>
    <property type="match status" value="1"/>
</dbReference>
<evidence type="ECO:0000256" key="2">
    <source>
        <dbReference type="ARBA" id="ARBA00012438"/>
    </source>
</evidence>
<evidence type="ECO:0000256" key="7">
    <source>
        <dbReference type="PROSITE-ProRule" id="PRU00169"/>
    </source>
</evidence>
<comment type="catalytic activity">
    <reaction evidence="1">
        <text>ATP + protein L-histidine = ADP + protein N-phospho-L-histidine.</text>
        <dbReference type="EC" id="2.7.13.3"/>
    </reaction>
</comment>
<dbReference type="Pfam" id="PF12860">
    <property type="entry name" value="PAS_7"/>
    <property type="match status" value="2"/>
</dbReference>
<organism evidence="11 12">
    <name type="scientific">Sphingomonas kaistensis</name>
    <dbReference type="NCBI Taxonomy" id="298708"/>
    <lineage>
        <taxon>Bacteria</taxon>
        <taxon>Pseudomonadati</taxon>
        <taxon>Pseudomonadota</taxon>
        <taxon>Alphaproteobacteria</taxon>
        <taxon>Sphingomonadales</taxon>
        <taxon>Sphingomonadaceae</taxon>
        <taxon>Sphingomonas</taxon>
    </lineage>
</organism>
<dbReference type="InterPro" id="IPR035965">
    <property type="entry name" value="PAS-like_dom_sf"/>
</dbReference>
<sequence>MTVTPANDESSELDRARREIEKLKKINAALMSRVERSTELQGNAFSLFETAISLEDKVRHRTHELEDALARLAISHAAAREAKELAEAAGRRLNDAVESINEGFALFDADDRLVMCNQTYLGFWPEVADRIRPGMQFADIIRLISDDGRALTQIIAPDRWVSERMRRHRVADNAHVQSLADGRWIQINELRTSEGGIVGIYTDITDIKAESVRERTREYAQRAGILQATLDAMPEGAALFDQDRQLVAWNGALLTLLKIDPLSMGELITDHSSLVSFVGATTPGLSLGWRDQASRSHRQEYKLENSQTFEVRRVPLPNAGMVLSIADVTQVRRNAATLERRVAERTAAMLEAKTAAEQANLSKTRFLAAASHDLLQPLNAARLFVSALHDRKVDPDTGRLIEQTESALNSVEDLLEALLEISKLDAGAITPEVTVVPLADLFGAMRAEFAPLAAKSGLTLDVEMSNLRVLSDSRLLRRVIQNFLSNAVRYTDQGSVTLRAVDDGSKVVISVSDTGSGIAPENHALIFEEFRRFDGGRSRGMGLGLAIVQRAIGMLGHPLRLDSSLGRGSRFEIELPLYHGPQAAESEVALLATGSSIARRVLVIDNDETILSGMSALLEGWDCEIAATQCGDEAEAELAAMAVPPDLIIADYHLDNDELGDAVVARLWKRAALSIPAIIITADRGQELRDELQAKGLRILHKPIKPAQLRALMTRLTAG</sequence>
<dbReference type="InterPro" id="IPR036097">
    <property type="entry name" value="HisK_dim/P_sf"/>
</dbReference>
<keyword evidence="4" id="KW-0808">Transferase</keyword>
<feature type="domain" description="Response regulatory" evidence="10">
    <location>
        <begin position="600"/>
        <end position="717"/>
    </location>
</feature>
<proteinExistence type="predicted"/>
<dbReference type="NCBIfam" id="NF041832">
    <property type="entry name" value="near_NosP_CTERM"/>
    <property type="match status" value="1"/>
</dbReference>
<reference evidence="11 12" key="1">
    <citation type="submission" date="2024-02" db="EMBL/GenBank/DDBJ databases">
        <title>Full genome sequence of Sphingomonas kaistensis.</title>
        <authorList>
            <person name="Poletto B.L."/>
            <person name="Silva G."/>
            <person name="Galante D."/>
            <person name="Campos K.R."/>
            <person name="Santos M.B.N."/>
            <person name="Sacchi C.T."/>
        </authorList>
    </citation>
    <scope>NUCLEOTIDE SEQUENCE [LARGE SCALE GENOMIC DNA]</scope>
    <source>
        <strain evidence="11 12">MA4R</strain>
    </source>
</reference>
<dbReference type="EMBL" id="CP145607">
    <property type="protein sequence ID" value="WWM71593.1"/>
    <property type="molecule type" value="Genomic_DNA"/>
</dbReference>
<keyword evidence="6" id="KW-0902">Two-component regulatory system</keyword>
<dbReference type="Gene3D" id="1.10.287.130">
    <property type="match status" value="1"/>
</dbReference>
<name>A0ABZ2G3C0_9SPHN</name>
<dbReference type="Pfam" id="PF02518">
    <property type="entry name" value="HATPase_c"/>
    <property type="match status" value="1"/>
</dbReference>
<dbReference type="Pfam" id="PF00072">
    <property type="entry name" value="Response_reg"/>
    <property type="match status" value="1"/>
</dbReference>
<dbReference type="Pfam" id="PF00512">
    <property type="entry name" value="HisKA"/>
    <property type="match status" value="1"/>
</dbReference>
<dbReference type="SUPFAM" id="SSF52172">
    <property type="entry name" value="CheY-like"/>
    <property type="match status" value="1"/>
</dbReference>
<dbReference type="InterPro" id="IPR050736">
    <property type="entry name" value="Sensor_HK_Regulatory"/>
</dbReference>
<evidence type="ECO:0000313" key="12">
    <source>
        <dbReference type="Proteomes" id="UP001382935"/>
    </source>
</evidence>
<dbReference type="SUPFAM" id="SSF55874">
    <property type="entry name" value="ATPase domain of HSP90 chaperone/DNA topoisomerase II/histidine kinase"/>
    <property type="match status" value="1"/>
</dbReference>
<feature type="domain" description="Histidine kinase" evidence="9">
    <location>
        <begin position="369"/>
        <end position="579"/>
    </location>
</feature>
<dbReference type="SMART" id="SM00388">
    <property type="entry name" value="HisKA"/>
    <property type="match status" value="1"/>
</dbReference>
<dbReference type="InterPro" id="IPR003661">
    <property type="entry name" value="HisK_dim/P_dom"/>
</dbReference>
<dbReference type="InterPro" id="IPR036890">
    <property type="entry name" value="HATPase_C_sf"/>
</dbReference>
<dbReference type="InterPro" id="IPR004358">
    <property type="entry name" value="Sig_transdc_His_kin-like_C"/>
</dbReference>
<dbReference type="Proteomes" id="UP001382935">
    <property type="component" value="Chromosome"/>
</dbReference>
<evidence type="ECO:0000259" key="10">
    <source>
        <dbReference type="PROSITE" id="PS50110"/>
    </source>
</evidence>
<evidence type="ECO:0000256" key="4">
    <source>
        <dbReference type="ARBA" id="ARBA00022679"/>
    </source>
</evidence>
<dbReference type="SUPFAM" id="SSF55785">
    <property type="entry name" value="PYP-like sensor domain (PAS domain)"/>
    <property type="match status" value="1"/>
</dbReference>
<dbReference type="SMART" id="SM00387">
    <property type="entry name" value="HATPase_c"/>
    <property type="match status" value="1"/>
</dbReference>
<dbReference type="InterPro" id="IPR011006">
    <property type="entry name" value="CheY-like_superfamily"/>
</dbReference>
<keyword evidence="8" id="KW-0175">Coiled coil</keyword>
<dbReference type="PRINTS" id="PR00344">
    <property type="entry name" value="BCTRLSENSOR"/>
</dbReference>
<dbReference type="CDD" id="cd00156">
    <property type="entry name" value="REC"/>
    <property type="match status" value="1"/>
</dbReference>
<feature type="modified residue" description="4-aspartylphosphate" evidence="7">
    <location>
        <position position="651"/>
    </location>
</feature>
<dbReference type="PROSITE" id="PS50109">
    <property type="entry name" value="HIS_KIN"/>
    <property type="match status" value="1"/>
</dbReference>
<dbReference type="PANTHER" id="PTHR43711">
    <property type="entry name" value="TWO-COMPONENT HISTIDINE KINASE"/>
    <property type="match status" value="1"/>
</dbReference>
<feature type="coiled-coil region" evidence="8">
    <location>
        <begin position="6"/>
        <end position="33"/>
    </location>
</feature>
<accession>A0ABZ2G3C0</accession>
<dbReference type="EC" id="2.7.13.3" evidence="2"/>
<dbReference type="GO" id="GO:0016301">
    <property type="term" value="F:kinase activity"/>
    <property type="evidence" value="ECO:0007669"/>
    <property type="project" value="UniProtKB-KW"/>
</dbReference>
<gene>
    <name evidence="11" type="ORF">V6R86_13155</name>
</gene>
<dbReference type="Gene3D" id="3.40.50.2300">
    <property type="match status" value="1"/>
</dbReference>